<dbReference type="PANTHER" id="PTHR30055">
    <property type="entry name" value="HTH-TYPE TRANSCRIPTIONAL REGULATOR RUTR"/>
    <property type="match status" value="1"/>
</dbReference>
<dbReference type="UniPathway" id="UPA00529"/>
<gene>
    <name evidence="7 10" type="primary">betI</name>
    <name evidence="11" type="ORF">HJ526_06940</name>
    <name evidence="10" type="ORF">HJ536_08505</name>
</gene>
<dbReference type="InterPro" id="IPR036271">
    <property type="entry name" value="Tet_transcr_reg_TetR-rel_C_sf"/>
</dbReference>
<dbReference type="Gene3D" id="1.10.357.10">
    <property type="entry name" value="Tetracycline Repressor, domain 2"/>
    <property type="match status" value="1"/>
</dbReference>
<keyword evidence="3 7" id="KW-0805">Transcription regulation</keyword>
<feature type="domain" description="HTH tetR-type" evidence="9">
    <location>
        <begin position="8"/>
        <end position="68"/>
    </location>
</feature>
<keyword evidence="12" id="KW-1185">Reference proteome</keyword>
<keyword evidence="2 7" id="KW-0678">Repressor</keyword>
<evidence type="ECO:0000313" key="10">
    <source>
        <dbReference type="EMBL" id="NVO23395.1"/>
    </source>
</evidence>
<proteinExistence type="inferred from homology"/>
<keyword evidence="4 7" id="KW-0238">DNA-binding</keyword>
<dbReference type="InterPro" id="IPR001647">
    <property type="entry name" value="HTH_TetR"/>
</dbReference>
<sequence length="211" mass="23939">MPKVGMEPVRRKALVEATIHEIGRAGTLDVTVSQIAKRAGMSSALAHHYFGGKTQIFMAAMRHILSQYGVEVRRRLKKAKSPEERLRALIDANFAPSNFREEVISAWMNFYVLAQNEEEARRLLNVYYRRLHTNLLHELRPLMGEGAPEAARRLEALIDGVYLRQSLRQDRPDPELASTLVLGCLEMELARAGALEPAARIYQFTKKEPSE</sequence>
<dbReference type="InterPro" id="IPR017757">
    <property type="entry name" value="Tscrpt_rep_BetI"/>
</dbReference>
<evidence type="ECO:0000256" key="1">
    <source>
        <dbReference type="ARBA" id="ARBA00004719"/>
    </source>
</evidence>
<dbReference type="GO" id="GO:0003700">
    <property type="term" value="F:DNA-binding transcription factor activity"/>
    <property type="evidence" value="ECO:0007669"/>
    <property type="project" value="UniProtKB-UniRule"/>
</dbReference>
<dbReference type="GO" id="GO:0000976">
    <property type="term" value="F:transcription cis-regulatory region binding"/>
    <property type="evidence" value="ECO:0007669"/>
    <property type="project" value="TreeGrafter"/>
</dbReference>
<comment type="caution">
    <text evidence="10">The sequence shown here is derived from an EMBL/GenBank/DDBJ whole genome shotgun (WGS) entry which is preliminary data.</text>
</comment>
<dbReference type="SUPFAM" id="SSF48498">
    <property type="entry name" value="Tetracyclin repressor-like, C-terminal domain"/>
    <property type="match status" value="1"/>
</dbReference>
<evidence type="ECO:0000256" key="3">
    <source>
        <dbReference type="ARBA" id="ARBA00023015"/>
    </source>
</evidence>
<evidence type="ECO:0000256" key="6">
    <source>
        <dbReference type="ARBA" id="ARBA00024936"/>
    </source>
</evidence>
<dbReference type="SUPFAM" id="SSF46689">
    <property type="entry name" value="Homeodomain-like"/>
    <property type="match status" value="1"/>
</dbReference>
<evidence type="ECO:0000313" key="12">
    <source>
        <dbReference type="Proteomes" id="UP000523601"/>
    </source>
</evidence>
<dbReference type="NCBIfam" id="NF001978">
    <property type="entry name" value="PRK00767.1"/>
    <property type="match status" value="1"/>
</dbReference>
<keyword evidence="5 7" id="KW-0804">Transcription</keyword>
<evidence type="ECO:0000256" key="7">
    <source>
        <dbReference type="HAMAP-Rule" id="MF_00768"/>
    </source>
</evidence>
<dbReference type="InterPro" id="IPR050109">
    <property type="entry name" value="HTH-type_TetR-like_transc_reg"/>
</dbReference>
<comment type="function">
    <text evidence="7">Repressor involved in choline regulation of the bet genes.</text>
</comment>
<feature type="DNA-binding region" description="H-T-H motif" evidence="7 8">
    <location>
        <begin position="31"/>
        <end position="50"/>
    </location>
</feature>
<evidence type="ECO:0000256" key="2">
    <source>
        <dbReference type="ARBA" id="ARBA00022491"/>
    </source>
</evidence>
<dbReference type="NCBIfam" id="TIGR03384">
    <property type="entry name" value="betaine_BetI"/>
    <property type="match status" value="1"/>
</dbReference>
<comment type="function">
    <text evidence="6">Repressor involved in the biosynthesis of the osmoprotectant glycine betaine. It represses transcription of the choline transporter BetT and the genes of BetAB involved in the synthesis of glycine betaine.</text>
</comment>
<dbReference type="Pfam" id="PF00440">
    <property type="entry name" value="TetR_N"/>
    <property type="match status" value="1"/>
</dbReference>
<comment type="pathway">
    <text evidence="1 7">Amine and polyamine biosynthesis; betaine biosynthesis via choline pathway [regulation].</text>
</comment>
<evidence type="ECO:0000259" key="9">
    <source>
        <dbReference type="PROSITE" id="PS50977"/>
    </source>
</evidence>
<evidence type="ECO:0000256" key="8">
    <source>
        <dbReference type="PROSITE-ProRule" id="PRU00335"/>
    </source>
</evidence>
<evidence type="ECO:0000256" key="5">
    <source>
        <dbReference type="ARBA" id="ARBA00023163"/>
    </source>
</evidence>
<organism evidence="10 13">
    <name type="scientific">Donghicola mangrovi</name>
    <dbReference type="NCBI Taxonomy" id="2729614"/>
    <lineage>
        <taxon>Bacteria</taxon>
        <taxon>Pseudomonadati</taxon>
        <taxon>Pseudomonadota</taxon>
        <taxon>Alphaproteobacteria</taxon>
        <taxon>Rhodobacterales</taxon>
        <taxon>Roseobacteraceae</taxon>
        <taxon>Donghicola</taxon>
    </lineage>
</organism>
<dbReference type="InterPro" id="IPR009057">
    <property type="entry name" value="Homeodomain-like_sf"/>
</dbReference>
<dbReference type="RefSeq" id="WP_176853542.1">
    <property type="nucleotide sequence ID" value="NZ_JABCJD010000002.1"/>
</dbReference>
<dbReference type="InterPro" id="IPR039538">
    <property type="entry name" value="BetI_C"/>
</dbReference>
<evidence type="ECO:0000256" key="4">
    <source>
        <dbReference type="ARBA" id="ARBA00023125"/>
    </source>
</evidence>
<evidence type="ECO:0000313" key="11">
    <source>
        <dbReference type="EMBL" id="NVO27147.1"/>
    </source>
</evidence>
<evidence type="ECO:0000313" key="13">
    <source>
        <dbReference type="Proteomes" id="UP000592216"/>
    </source>
</evidence>
<dbReference type="Pfam" id="PF13977">
    <property type="entry name" value="TetR_C_6"/>
    <property type="match status" value="1"/>
</dbReference>
<dbReference type="Proteomes" id="UP000523601">
    <property type="component" value="Unassembled WGS sequence"/>
</dbReference>
<dbReference type="EMBL" id="JABCJD010000002">
    <property type="protein sequence ID" value="NVO27147.1"/>
    <property type="molecule type" value="Genomic_DNA"/>
</dbReference>
<dbReference type="AlphaFoldDB" id="A0A850QA89"/>
<dbReference type="HAMAP" id="MF_00768">
    <property type="entry name" value="HTH_type_BetI"/>
    <property type="match status" value="1"/>
</dbReference>
<dbReference type="GO" id="GO:0019285">
    <property type="term" value="P:glycine betaine biosynthetic process from choline"/>
    <property type="evidence" value="ECO:0007669"/>
    <property type="project" value="UniProtKB-UniRule"/>
</dbReference>
<dbReference type="PROSITE" id="PS50977">
    <property type="entry name" value="HTH_TETR_2"/>
    <property type="match status" value="1"/>
</dbReference>
<name>A0A850QA89_9RHOB</name>
<dbReference type="Proteomes" id="UP000592216">
    <property type="component" value="Unassembled WGS sequence"/>
</dbReference>
<dbReference type="EMBL" id="JABCJE010000003">
    <property type="protein sequence ID" value="NVO23395.1"/>
    <property type="molecule type" value="Genomic_DNA"/>
</dbReference>
<protein>
    <recommendedName>
        <fullName evidence="7">HTH-type transcriptional regulator BetI</fullName>
    </recommendedName>
</protein>
<dbReference type="GO" id="GO:0045892">
    <property type="term" value="P:negative regulation of DNA-templated transcription"/>
    <property type="evidence" value="ECO:0007669"/>
    <property type="project" value="UniProtKB-UniRule"/>
</dbReference>
<reference evidence="12 13" key="1">
    <citation type="submission" date="2020-04" db="EMBL/GenBank/DDBJ databases">
        <title>Donghicola sp., a member of the Rhodobacteraceae family isolated from mangrove forest in Thailand.</title>
        <authorList>
            <person name="Charoenyingcharoen P."/>
            <person name="Yukphan P."/>
        </authorList>
    </citation>
    <scope>NUCLEOTIDE SEQUENCE [LARGE SCALE GENOMIC DNA]</scope>
    <source>
        <strain evidence="10 13">B5-SW-15</strain>
        <strain evidence="11 12">C2-DW-16</strain>
    </source>
</reference>
<accession>A0A850QA89</accession>
<dbReference type="PANTHER" id="PTHR30055:SF234">
    <property type="entry name" value="HTH-TYPE TRANSCRIPTIONAL REGULATOR BETI"/>
    <property type="match status" value="1"/>
</dbReference>